<evidence type="ECO:0000313" key="7">
    <source>
        <dbReference type="EMBL" id="KAB1440843.1"/>
    </source>
</evidence>
<keyword evidence="1 3" id="KW-0210">Decarboxylase</keyword>
<organism evidence="7 8">
    <name type="scientific">Pseudodesulfovibrio senegalensis</name>
    <dbReference type="NCBI Taxonomy" id="1721087"/>
    <lineage>
        <taxon>Bacteria</taxon>
        <taxon>Pseudomonadati</taxon>
        <taxon>Thermodesulfobacteriota</taxon>
        <taxon>Desulfovibrionia</taxon>
        <taxon>Desulfovibrionales</taxon>
        <taxon>Desulfovibrionaceae</taxon>
    </lineage>
</organism>
<feature type="binding site" evidence="3">
    <location>
        <position position="285"/>
    </location>
    <ligand>
        <name>CTP</name>
        <dbReference type="ChEBI" id="CHEBI:37563"/>
    </ligand>
</feature>
<keyword evidence="3" id="KW-0460">Magnesium</keyword>
<evidence type="ECO:0000256" key="2">
    <source>
        <dbReference type="ARBA" id="ARBA00023239"/>
    </source>
</evidence>
<dbReference type="Gene3D" id="3.40.50.10300">
    <property type="entry name" value="CoaB-like"/>
    <property type="match status" value="1"/>
</dbReference>
<dbReference type="InterPro" id="IPR003382">
    <property type="entry name" value="Flavoprotein"/>
</dbReference>
<dbReference type="InterPro" id="IPR036551">
    <property type="entry name" value="Flavin_trans-like"/>
</dbReference>
<keyword evidence="3 4" id="KW-0436">Ligase</keyword>
<dbReference type="PANTHER" id="PTHR14359">
    <property type="entry name" value="HOMO-OLIGOMERIC FLAVIN CONTAINING CYS DECARBOXYLASE FAMILY"/>
    <property type="match status" value="1"/>
</dbReference>
<comment type="caution">
    <text evidence="3">Lacks conserved residue(s) required for the propagation of feature annotation.</text>
</comment>
<comment type="cofactor">
    <cofactor evidence="3">
        <name>Mg(2+)</name>
        <dbReference type="ChEBI" id="CHEBI:18420"/>
    </cofactor>
</comment>
<dbReference type="GO" id="GO:0015937">
    <property type="term" value="P:coenzyme A biosynthetic process"/>
    <property type="evidence" value="ECO:0007669"/>
    <property type="project" value="UniProtKB-UniRule"/>
</dbReference>
<comment type="pathway">
    <text evidence="3 4">Cofactor biosynthesis; coenzyme A biosynthesis; CoA from (R)-pantothenate: step 3/5.</text>
</comment>
<dbReference type="InterPro" id="IPR005252">
    <property type="entry name" value="CoaBC"/>
</dbReference>
<comment type="pathway">
    <text evidence="3 4">Cofactor biosynthesis; coenzyme A biosynthesis; CoA from (R)-pantothenate: step 2/5.</text>
</comment>
<protein>
    <recommendedName>
        <fullName evidence="3">Coenzyme A biosynthesis bifunctional protein CoaBC</fullName>
    </recommendedName>
    <alternativeName>
        <fullName evidence="3">DNA/pantothenate metabolism flavoprotein</fullName>
    </alternativeName>
    <alternativeName>
        <fullName evidence="3">Phosphopantothenoylcysteine synthetase/decarboxylase</fullName>
        <shortName evidence="3">PPCS-PPCDC</shortName>
    </alternativeName>
    <domain>
        <recommendedName>
            <fullName evidence="3">Phosphopantothenoylcysteine decarboxylase</fullName>
            <shortName evidence="3">PPC decarboxylase</shortName>
            <shortName evidence="3">PPC-DC</shortName>
            <ecNumber evidence="3">4.1.1.36</ecNumber>
        </recommendedName>
        <alternativeName>
            <fullName evidence="3">CoaC</fullName>
        </alternativeName>
    </domain>
    <domain>
        <recommendedName>
            <fullName evidence="3">Phosphopantothenate--cysteine ligase</fullName>
            <ecNumber evidence="3">6.3.2.5</ecNumber>
        </recommendedName>
        <alternativeName>
            <fullName evidence="3">CoaB</fullName>
        </alternativeName>
        <alternativeName>
            <fullName evidence="3">Phosphopantothenoylcysteine synthetase</fullName>
            <shortName evidence="3">PPC synthetase</shortName>
            <shortName evidence="3">PPC-S</shortName>
        </alternativeName>
    </domain>
</protein>
<gene>
    <name evidence="3 7" type="primary">coaBC</name>
    <name evidence="7" type="ORF">F8A88_12900</name>
</gene>
<feature type="binding site" evidence="3">
    <location>
        <position position="295"/>
    </location>
    <ligand>
        <name>CTP</name>
        <dbReference type="ChEBI" id="CHEBI:37563"/>
    </ligand>
</feature>
<dbReference type="EMBL" id="WAIE01000006">
    <property type="protein sequence ID" value="KAB1440843.1"/>
    <property type="molecule type" value="Genomic_DNA"/>
</dbReference>
<proteinExistence type="inferred from homology"/>
<dbReference type="EC" id="4.1.1.36" evidence="3"/>
<dbReference type="PANTHER" id="PTHR14359:SF6">
    <property type="entry name" value="PHOSPHOPANTOTHENOYLCYSTEINE DECARBOXYLASE"/>
    <property type="match status" value="1"/>
</dbReference>
<reference evidence="7 8" key="1">
    <citation type="journal article" date="2017" name="Int. J. Syst. Evol. Microbiol.">
        <title>Desulfovibrio senegalensis sp. nov., a mesophilic sulfate reducer isolated from marine sediment.</title>
        <authorList>
            <person name="Thioye A."/>
            <person name="Gam Z.B.A."/>
            <person name="Mbengue M."/>
            <person name="Cayol J.L."/>
            <person name="Joseph-Bartoli M."/>
            <person name="Toure-Kane C."/>
            <person name="Labat M."/>
        </authorList>
    </citation>
    <scope>NUCLEOTIDE SEQUENCE [LARGE SCALE GENOMIC DNA]</scope>
    <source>
        <strain evidence="7 8">DSM 101509</strain>
    </source>
</reference>
<dbReference type="AlphaFoldDB" id="A0A6N6N0S0"/>
<dbReference type="UniPathway" id="UPA00241">
    <property type="reaction ID" value="UER00353"/>
</dbReference>
<dbReference type="Proteomes" id="UP000438699">
    <property type="component" value="Unassembled WGS sequence"/>
</dbReference>
<dbReference type="HAMAP" id="MF_02225">
    <property type="entry name" value="CoaBC"/>
    <property type="match status" value="1"/>
</dbReference>
<comment type="function">
    <text evidence="3">Catalyzes two sequential steps in the biosynthesis of coenzyme A. In the first step cysteine is conjugated to 4'-phosphopantothenate to form 4-phosphopantothenoylcysteine. In the second step the latter compound is decarboxylated to form 4'-phosphopantotheine.</text>
</comment>
<keyword evidence="3" id="KW-0479">Metal-binding</keyword>
<dbReference type="GO" id="GO:0071513">
    <property type="term" value="C:phosphopantothenoylcysteine decarboxylase complex"/>
    <property type="evidence" value="ECO:0007669"/>
    <property type="project" value="TreeGrafter"/>
</dbReference>
<dbReference type="Pfam" id="PF04127">
    <property type="entry name" value="DFP"/>
    <property type="match status" value="1"/>
</dbReference>
<evidence type="ECO:0000256" key="3">
    <source>
        <dbReference type="HAMAP-Rule" id="MF_02225"/>
    </source>
</evidence>
<dbReference type="InterPro" id="IPR007085">
    <property type="entry name" value="DNA/pantothenate-metab_flavo_C"/>
</dbReference>
<feature type="binding site" evidence="3">
    <location>
        <position position="346"/>
    </location>
    <ligand>
        <name>CTP</name>
        <dbReference type="ChEBI" id="CHEBI:37563"/>
    </ligand>
</feature>
<comment type="catalytic activity">
    <reaction evidence="3 4">
        <text>N-[(R)-4-phosphopantothenoyl]-L-cysteine + H(+) = (R)-4'-phosphopantetheine + CO2</text>
        <dbReference type="Rhea" id="RHEA:16793"/>
        <dbReference type="ChEBI" id="CHEBI:15378"/>
        <dbReference type="ChEBI" id="CHEBI:16526"/>
        <dbReference type="ChEBI" id="CHEBI:59458"/>
        <dbReference type="ChEBI" id="CHEBI:61723"/>
        <dbReference type="EC" id="4.1.1.36"/>
    </reaction>
</comment>
<dbReference type="RefSeq" id="WP_151151587.1">
    <property type="nucleotide sequence ID" value="NZ_WAIE01000006.1"/>
</dbReference>
<dbReference type="Pfam" id="PF02441">
    <property type="entry name" value="Flavoprotein"/>
    <property type="match status" value="1"/>
</dbReference>
<evidence type="ECO:0000256" key="1">
    <source>
        <dbReference type="ARBA" id="ARBA00022793"/>
    </source>
</evidence>
<evidence type="ECO:0000256" key="4">
    <source>
        <dbReference type="RuleBase" id="RU364078"/>
    </source>
</evidence>
<dbReference type="SUPFAM" id="SSF52507">
    <property type="entry name" value="Homo-oligomeric flavin-containing Cys decarboxylases, HFCD"/>
    <property type="match status" value="1"/>
</dbReference>
<comment type="similarity">
    <text evidence="3 4">In the C-terminal section; belongs to the PPC synthetase family.</text>
</comment>
<feature type="domain" description="Flavoprotein" evidence="5">
    <location>
        <begin position="14"/>
        <end position="148"/>
    </location>
</feature>
<comment type="similarity">
    <text evidence="3 4">In the N-terminal section; belongs to the HFCD (homo-oligomeric flavin containing Cys decarboxylase) superfamily.</text>
</comment>
<dbReference type="SUPFAM" id="SSF102645">
    <property type="entry name" value="CoaB-like"/>
    <property type="match status" value="1"/>
</dbReference>
<name>A0A6N6N0S0_9BACT</name>
<dbReference type="GO" id="GO:0015941">
    <property type="term" value="P:pantothenate catabolic process"/>
    <property type="evidence" value="ECO:0007669"/>
    <property type="project" value="InterPro"/>
</dbReference>
<dbReference type="GO" id="GO:0004632">
    <property type="term" value="F:phosphopantothenate--cysteine ligase activity"/>
    <property type="evidence" value="ECO:0007669"/>
    <property type="project" value="UniProtKB-UniRule"/>
</dbReference>
<comment type="catalytic activity">
    <reaction evidence="3 4">
        <text>(R)-4'-phosphopantothenate + L-cysteine + CTP = N-[(R)-4-phosphopantothenoyl]-L-cysteine + CMP + diphosphate + H(+)</text>
        <dbReference type="Rhea" id="RHEA:19397"/>
        <dbReference type="ChEBI" id="CHEBI:10986"/>
        <dbReference type="ChEBI" id="CHEBI:15378"/>
        <dbReference type="ChEBI" id="CHEBI:33019"/>
        <dbReference type="ChEBI" id="CHEBI:35235"/>
        <dbReference type="ChEBI" id="CHEBI:37563"/>
        <dbReference type="ChEBI" id="CHEBI:59458"/>
        <dbReference type="ChEBI" id="CHEBI:60377"/>
        <dbReference type="EC" id="6.3.2.5"/>
    </reaction>
</comment>
<keyword evidence="2 3" id="KW-0456">Lyase</keyword>
<feature type="binding site" evidence="3">
    <location>
        <begin position="313"/>
        <end position="316"/>
    </location>
    <ligand>
        <name>CTP</name>
        <dbReference type="ChEBI" id="CHEBI:37563"/>
    </ligand>
</feature>
<feature type="domain" description="DNA/pantothenate metabolism flavoprotein C-terminal" evidence="6">
    <location>
        <begin position="192"/>
        <end position="402"/>
    </location>
</feature>
<comment type="caution">
    <text evidence="7">The sequence shown here is derived from an EMBL/GenBank/DDBJ whole genome shotgun (WGS) entry which is preliminary data.</text>
</comment>
<feature type="active site" description="Proton donor" evidence="3">
    <location>
        <position position="165"/>
    </location>
</feature>
<dbReference type="InterPro" id="IPR035929">
    <property type="entry name" value="CoaB-like_sf"/>
</dbReference>
<accession>A0A6N6N0S0</accession>
<evidence type="ECO:0000313" key="8">
    <source>
        <dbReference type="Proteomes" id="UP000438699"/>
    </source>
</evidence>
<dbReference type="NCBIfam" id="TIGR00521">
    <property type="entry name" value="coaBC_dfp"/>
    <property type="match status" value="1"/>
</dbReference>
<feature type="binding site" evidence="3">
    <location>
        <position position="332"/>
    </location>
    <ligand>
        <name>CTP</name>
        <dbReference type="ChEBI" id="CHEBI:37563"/>
    </ligand>
</feature>
<feature type="region of interest" description="Phosphopantothenoylcysteine decarboxylase" evidence="3">
    <location>
        <begin position="1"/>
        <end position="196"/>
    </location>
</feature>
<keyword evidence="3 4" id="KW-0285">Flavoprotein</keyword>
<dbReference type="Gene3D" id="3.40.50.1950">
    <property type="entry name" value="Flavin prenyltransferase-like"/>
    <property type="match status" value="1"/>
</dbReference>
<dbReference type="OrthoDB" id="9802554at2"/>
<sequence>MQEHYRFAGFMGRRVHLGVCGSIAAYKMLDFMRLLLGADCMVSATLTDAATRFVTPLSFEALGANPVYGSMFNAKASDPFGHLEPGEIADAMVIAPATASTMARLANGLADDMLSCQALAFDGPVIVAPAMNPRMWKAPATQRNWAAIKELGFIPVEPDSGLVACGETGTGRFAEYIELLPVVLKAISPQDMAGKKVMVTLGPTREPWDAVRFWSNPSSGTMGACMAVAAWLRGADVTVVSGPVSLDFHSGIKQVRVQTAQQMFDAATDLWPDMDLACCTAAVADYRPVPHGADKFKKSGADSGLTVEFNNNPDILRTLGERKAEAQRLMGFAAETSSCREEAERKLAAKNLDLIACNRIDREGSGFAVTTNEMFVLDAHGRREQWPNLKKTEVAWRLWDHLLLS</sequence>
<comment type="cofactor">
    <cofactor evidence="3">
        <name>FMN</name>
        <dbReference type="ChEBI" id="CHEBI:58210"/>
    </cofactor>
    <text evidence="3">Binds 1 FMN per subunit.</text>
</comment>
<dbReference type="GO" id="GO:0046872">
    <property type="term" value="F:metal ion binding"/>
    <property type="evidence" value="ECO:0007669"/>
    <property type="project" value="UniProtKB-KW"/>
</dbReference>
<dbReference type="EC" id="6.3.2.5" evidence="3"/>
<feature type="region of interest" description="Phosphopantothenate--cysteine ligase" evidence="3">
    <location>
        <begin position="197"/>
        <end position="405"/>
    </location>
</feature>
<comment type="function">
    <text evidence="4">Catalyzes two steps in the biosynthesis of coenzyme A. In the first step cysteine is conjugated to 4'-phosphopantothenate to form 4-phosphopantothenoylcysteine, in the latter compound is decarboxylated to form 4'-phosphopantotheine.</text>
</comment>
<dbReference type="GO" id="GO:0004633">
    <property type="term" value="F:phosphopantothenoylcysteine decarboxylase activity"/>
    <property type="evidence" value="ECO:0007669"/>
    <property type="project" value="UniProtKB-UniRule"/>
</dbReference>
<feature type="binding site" evidence="3">
    <location>
        <position position="350"/>
    </location>
    <ligand>
        <name>CTP</name>
        <dbReference type="ChEBI" id="CHEBI:37563"/>
    </ligand>
</feature>
<dbReference type="GO" id="GO:0010181">
    <property type="term" value="F:FMN binding"/>
    <property type="evidence" value="ECO:0007669"/>
    <property type="project" value="UniProtKB-UniRule"/>
</dbReference>
<evidence type="ECO:0000259" key="6">
    <source>
        <dbReference type="Pfam" id="PF04127"/>
    </source>
</evidence>
<keyword evidence="3 4" id="KW-0288">FMN</keyword>
<evidence type="ECO:0000259" key="5">
    <source>
        <dbReference type="Pfam" id="PF02441"/>
    </source>
</evidence>
<keyword evidence="8" id="KW-1185">Reference proteome</keyword>
<keyword evidence="3" id="KW-0511">Multifunctional enzyme</keyword>